<feature type="coiled-coil region" evidence="1">
    <location>
        <begin position="206"/>
        <end position="304"/>
    </location>
</feature>
<reference evidence="2 3" key="1">
    <citation type="journal article" date="2014" name="PLoS Genet.">
        <title>The Genome of Spironucleus salmonicida Highlights a Fish Pathogen Adapted to Fluctuating Environments.</title>
        <authorList>
            <person name="Xu F."/>
            <person name="Jerlstrom-Hultqvist J."/>
            <person name="Einarsson E."/>
            <person name="Astvaldsson A."/>
            <person name="Svard S.G."/>
            <person name="Andersson J.O."/>
        </authorList>
    </citation>
    <scope>NUCLEOTIDE SEQUENCE</scope>
    <source>
        <strain evidence="3">ATCC 50377</strain>
    </source>
</reference>
<dbReference type="EMBL" id="KI546135">
    <property type="protein sequence ID" value="EST43535.1"/>
    <property type="molecule type" value="Genomic_DNA"/>
</dbReference>
<keyword evidence="1" id="KW-0175">Coiled coil</keyword>
<protein>
    <recommendedName>
        <fullName evidence="5">DUF4200 domain-containing protein</fullName>
    </recommendedName>
</protein>
<evidence type="ECO:0000313" key="3">
    <source>
        <dbReference type="EMBL" id="KAH0577503.1"/>
    </source>
</evidence>
<evidence type="ECO:0008006" key="5">
    <source>
        <dbReference type="Google" id="ProtNLM"/>
    </source>
</evidence>
<gene>
    <name evidence="2" type="ORF">SS50377_16570</name>
    <name evidence="3" type="ORF">SS50377_20857</name>
</gene>
<organism evidence="2">
    <name type="scientific">Spironucleus salmonicida</name>
    <dbReference type="NCBI Taxonomy" id="348837"/>
    <lineage>
        <taxon>Eukaryota</taxon>
        <taxon>Metamonada</taxon>
        <taxon>Diplomonadida</taxon>
        <taxon>Hexamitidae</taxon>
        <taxon>Hexamitinae</taxon>
        <taxon>Spironucleus</taxon>
    </lineage>
</organism>
<dbReference type="AlphaFoldDB" id="V6LG52"/>
<dbReference type="OrthoDB" id="10253876at2759"/>
<evidence type="ECO:0000256" key="1">
    <source>
        <dbReference type="SAM" id="Coils"/>
    </source>
</evidence>
<feature type="coiled-coil region" evidence="1">
    <location>
        <begin position="49"/>
        <end position="94"/>
    </location>
</feature>
<evidence type="ECO:0000313" key="4">
    <source>
        <dbReference type="Proteomes" id="UP000018208"/>
    </source>
</evidence>
<accession>V6LG52</accession>
<proteinExistence type="predicted"/>
<sequence>MSENQQPNLQNSDLVDKKAFITHTDVDDIQNRLAHYEIQMPSGPYNVEFETAKERLQTVTDQLKRTQHEYDLKMQELDSREASLNIRKAELLRRQQEVEAYVARSIEREKRSQQVTDKRCGDIASAVNEISRLTDNIAGATALLSVLQERNSVYKVYSDFVEGVYLALAGAQFKPEDALSANAKRHEAIRHQHQCQDFVFNIFTRLKNEEQQSIDLEAKLHQQYDELAEKIRERQAQNRQIVAELEQKIAELSQELDQLVLKKDMAQQDSQQLNIKLHAKTQELSAVSSSVKNLVQRIQEFKEQRHDFLTDRASIDDILGGKNTKLESQVDSYFQKSKGLVDRSECYKRVLGEGLLERLKDIYKLGLFLNDFQELVRICKGDH</sequence>
<keyword evidence="4" id="KW-1185">Reference proteome</keyword>
<evidence type="ECO:0000313" key="2">
    <source>
        <dbReference type="EMBL" id="EST43535.1"/>
    </source>
</evidence>
<dbReference type="EMBL" id="AUWU02000001">
    <property type="protein sequence ID" value="KAH0577503.1"/>
    <property type="molecule type" value="Genomic_DNA"/>
</dbReference>
<reference evidence="3" key="2">
    <citation type="submission" date="2020-12" db="EMBL/GenBank/DDBJ databases">
        <title>New Spironucleus salmonicida genome in near-complete chromosomes.</title>
        <authorList>
            <person name="Xu F."/>
            <person name="Kurt Z."/>
            <person name="Jimenez-Gonzalez A."/>
            <person name="Astvaldsson A."/>
            <person name="Andersson J.O."/>
            <person name="Svard S.G."/>
        </authorList>
    </citation>
    <scope>NUCLEOTIDE SEQUENCE</scope>
    <source>
        <strain evidence="3">ATCC 50377</strain>
    </source>
</reference>
<dbReference type="Proteomes" id="UP000018208">
    <property type="component" value="Unassembled WGS sequence"/>
</dbReference>
<dbReference type="VEuPathDB" id="GiardiaDB:SS50377_20857"/>
<name>V6LG52_9EUKA</name>